<evidence type="ECO:0000313" key="2">
    <source>
        <dbReference type="EMBL" id="MCL7043122.1"/>
    </source>
</evidence>
<keyword evidence="3" id="KW-1185">Reference proteome</keyword>
<reference evidence="2" key="1">
    <citation type="submission" date="2022-03" db="EMBL/GenBank/DDBJ databases">
        <title>A functionally conserved STORR gene fusion in Papaver species that diverged 16.8 million years ago.</title>
        <authorList>
            <person name="Catania T."/>
        </authorList>
    </citation>
    <scope>NUCLEOTIDE SEQUENCE</scope>
    <source>
        <strain evidence="2">S-191538</strain>
    </source>
</reference>
<protein>
    <recommendedName>
        <fullName evidence="1">Transposase MuDR plant domain-containing protein</fullName>
    </recommendedName>
</protein>
<dbReference type="EMBL" id="JAJJMA010243013">
    <property type="protein sequence ID" value="MCL7043122.1"/>
    <property type="molecule type" value="Genomic_DNA"/>
</dbReference>
<comment type="caution">
    <text evidence="2">The sequence shown here is derived from an EMBL/GenBank/DDBJ whole genome shotgun (WGS) entry which is preliminary data.</text>
</comment>
<name>A0AA42AWI3_PAPNU</name>
<dbReference type="Proteomes" id="UP001177140">
    <property type="component" value="Unassembled WGS sequence"/>
</dbReference>
<dbReference type="InterPro" id="IPR004332">
    <property type="entry name" value="Transposase_MuDR"/>
</dbReference>
<sequence length="175" mass="20429">MIFPDIKAFKYHMREYAVLKKCMWKIKKTDPTRAYLKCKNKDCKWEVSARKLSTEHTIKVRTCNLKHTCPGLKKHKNPMCNSEFVKDYMLKKLGFSDEVPSAKRIHKEHIWPRFGVEIPKWLAAEAKTLILAKLHGTFEESYTKIPSLVKEVMNMDSENICSFTKSIDDAGANRF</sequence>
<dbReference type="AlphaFoldDB" id="A0AA42AWI3"/>
<dbReference type="PANTHER" id="PTHR31973">
    <property type="entry name" value="POLYPROTEIN, PUTATIVE-RELATED"/>
    <property type="match status" value="1"/>
</dbReference>
<organism evidence="2 3">
    <name type="scientific">Papaver nudicaule</name>
    <name type="common">Iceland poppy</name>
    <dbReference type="NCBI Taxonomy" id="74823"/>
    <lineage>
        <taxon>Eukaryota</taxon>
        <taxon>Viridiplantae</taxon>
        <taxon>Streptophyta</taxon>
        <taxon>Embryophyta</taxon>
        <taxon>Tracheophyta</taxon>
        <taxon>Spermatophyta</taxon>
        <taxon>Magnoliopsida</taxon>
        <taxon>Ranunculales</taxon>
        <taxon>Papaveraceae</taxon>
        <taxon>Papaveroideae</taxon>
        <taxon>Papaver</taxon>
    </lineage>
</organism>
<proteinExistence type="predicted"/>
<accession>A0AA42AWI3</accession>
<feature type="domain" description="Transposase MuDR plant" evidence="1">
    <location>
        <begin position="3"/>
        <end position="60"/>
    </location>
</feature>
<dbReference type="PANTHER" id="PTHR31973:SF187">
    <property type="entry name" value="MUTATOR TRANSPOSASE MUDRA PROTEIN"/>
    <property type="match status" value="1"/>
</dbReference>
<gene>
    <name evidence="2" type="ORF">MKW94_020693</name>
</gene>
<evidence type="ECO:0000259" key="1">
    <source>
        <dbReference type="Pfam" id="PF03108"/>
    </source>
</evidence>
<evidence type="ECO:0000313" key="3">
    <source>
        <dbReference type="Proteomes" id="UP001177140"/>
    </source>
</evidence>
<dbReference type="Pfam" id="PF03108">
    <property type="entry name" value="DBD_Tnp_Mut"/>
    <property type="match status" value="1"/>
</dbReference>